<evidence type="ECO:0000313" key="2">
    <source>
        <dbReference type="EMBL" id="GAM44150.1"/>
    </source>
</evidence>
<dbReference type="Proteomes" id="UP000053095">
    <property type="component" value="Unassembled WGS sequence"/>
</dbReference>
<feature type="domain" description="Azaphilone pigments biosynthesis cluster protein L N-terminal" evidence="1">
    <location>
        <begin position="1"/>
        <end position="171"/>
    </location>
</feature>
<proteinExistence type="predicted"/>
<organism evidence="2 3">
    <name type="scientific">Talaromyces pinophilus</name>
    <name type="common">Penicillium pinophilum</name>
    <dbReference type="NCBI Taxonomy" id="128442"/>
    <lineage>
        <taxon>Eukaryota</taxon>
        <taxon>Fungi</taxon>
        <taxon>Dikarya</taxon>
        <taxon>Ascomycota</taxon>
        <taxon>Pezizomycotina</taxon>
        <taxon>Eurotiomycetes</taxon>
        <taxon>Eurotiomycetidae</taxon>
        <taxon>Eurotiales</taxon>
        <taxon>Trichocomaceae</taxon>
        <taxon>Talaromyces</taxon>
        <taxon>Talaromyces sect. Talaromyces</taxon>
    </lineage>
</organism>
<dbReference type="InterPro" id="IPR031348">
    <property type="entry name" value="PigL_N"/>
</dbReference>
<dbReference type="EMBL" id="DF933856">
    <property type="protein sequence ID" value="GAM44150.1"/>
    <property type="molecule type" value="Genomic_DNA"/>
</dbReference>
<accession>A0A6V8HQ80</accession>
<protein>
    <recommendedName>
        <fullName evidence="1">Azaphilone pigments biosynthesis cluster protein L N-terminal domain-containing protein</fullName>
    </recommendedName>
</protein>
<name>A0A6V8HQ80_TALPI</name>
<reference evidence="3" key="1">
    <citation type="journal article" date="2015" name="Genome Announc.">
        <title>Draft genome sequence of Talaromyces cellulolyticus strain Y-94, a source of lignocellulosic biomass-degrading enzymes.</title>
        <authorList>
            <person name="Fujii T."/>
            <person name="Koike H."/>
            <person name="Sawayama S."/>
            <person name="Yano S."/>
            <person name="Inoue H."/>
        </authorList>
    </citation>
    <scope>NUCLEOTIDE SEQUENCE [LARGE SCALE GENOMIC DNA]</scope>
    <source>
        <strain evidence="3">Y-94</strain>
    </source>
</reference>
<comment type="caution">
    <text evidence="2">The sequence shown here is derived from an EMBL/GenBank/DDBJ whole genome shotgun (WGS) entry which is preliminary data.</text>
</comment>
<evidence type="ECO:0000259" key="1">
    <source>
        <dbReference type="Pfam" id="PF17111"/>
    </source>
</evidence>
<keyword evidence="3" id="KW-1185">Reference proteome</keyword>
<evidence type="ECO:0000313" key="3">
    <source>
        <dbReference type="Proteomes" id="UP000053095"/>
    </source>
</evidence>
<gene>
    <name evidence="2" type="ORF">TCE0_060r19549</name>
</gene>
<dbReference type="Pfam" id="PF17111">
    <property type="entry name" value="PigL_N"/>
    <property type="match status" value="1"/>
</dbReference>
<dbReference type="AlphaFoldDB" id="A0A6V8HQ80"/>
<sequence length="303" mass="34366">MDGLTIGVSVLGIATAAIQSVQFLSRTIDNIKNIPDTIKTIKVELQAVEPLLHRLNGELQRDDSQIILSYEIRSAVFNCDRACKAFHTLLDHWMRKSTEEKTFWTDRWRIGLFGKERIMAFKGQLNDCKGTLNVALSTATIIATTRQENMMKELKDIMLRQNETLLQQEIFRGDRQRAEIELSLQQVEVSDNCQQNGDSEQSRNELLQEIRQQQASHDAFRITCEEELSRTVYERTGQKIKGVKATTHSSSLAGFINASRDELMIDQDISDVTADNWSVAAAGVIKDLNFKDMRSTATSHKTL</sequence>